<evidence type="ECO:0000313" key="1">
    <source>
        <dbReference type="EMBL" id="KAK5635117.1"/>
    </source>
</evidence>
<evidence type="ECO:0000313" key="2">
    <source>
        <dbReference type="Proteomes" id="UP001305414"/>
    </source>
</evidence>
<comment type="caution">
    <text evidence="1">The sequence shown here is derived from an EMBL/GenBank/DDBJ whole genome shotgun (WGS) entry which is preliminary data.</text>
</comment>
<proteinExistence type="predicted"/>
<organism evidence="1 2">
    <name type="scientific">Xylaria bambusicola</name>
    <dbReference type="NCBI Taxonomy" id="326684"/>
    <lineage>
        <taxon>Eukaryota</taxon>
        <taxon>Fungi</taxon>
        <taxon>Dikarya</taxon>
        <taxon>Ascomycota</taxon>
        <taxon>Pezizomycotina</taxon>
        <taxon>Sordariomycetes</taxon>
        <taxon>Xylariomycetidae</taxon>
        <taxon>Xylariales</taxon>
        <taxon>Xylariaceae</taxon>
        <taxon>Xylaria</taxon>
    </lineage>
</organism>
<name>A0AAN7Z909_9PEZI</name>
<reference evidence="1 2" key="1">
    <citation type="submission" date="2023-10" db="EMBL/GenBank/DDBJ databases">
        <title>Draft genome sequence of Xylaria bambusicola isolate GMP-LS, the root and basal stem rot pathogen of sugarcane in Indonesia.</title>
        <authorList>
            <person name="Selvaraj P."/>
            <person name="Muralishankar V."/>
            <person name="Muruganantham S."/>
            <person name="Sp S."/>
            <person name="Haryani S."/>
            <person name="Lau K.J.X."/>
            <person name="Naqvi N.I."/>
        </authorList>
    </citation>
    <scope>NUCLEOTIDE SEQUENCE [LARGE SCALE GENOMIC DNA]</scope>
    <source>
        <strain evidence="1">GMP-LS</strain>
    </source>
</reference>
<keyword evidence="2" id="KW-1185">Reference proteome</keyword>
<dbReference type="AlphaFoldDB" id="A0AAN7Z909"/>
<dbReference type="EMBL" id="JAWHQM010000048">
    <property type="protein sequence ID" value="KAK5635117.1"/>
    <property type="molecule type" value="Genomic_DNA"/>
</dbReference>
<gene>
    <name evidence="1" type="ORF">RRF57_010829</name>
</gene>
<protein>
    <submittedName>
        <fullName evidence="1">Uncharacterized protein</fullName>
    </submittedName>
</protein>
<sequence>MDDHGHDPNPLDFLGRGHDHSLHDMMIRRDTTSGRKVDQRKKSLLRVVRLAIRALPYLHLHREAHRANLSRLENPC</sequence>
<accession>A0AAN7Z909</accession>
<dbReference type="Proteomes" id="UP001305414">
    <property type="component" value="Unassembled WGS sequence"/>
</dbReference>